<evidence type="ECO:0000256" key="1">
    <source>
        <dbReference type="ARBA" id="ARBA00000971"/>
    </source>
</evidence>
<comment type="similarity">
    <text evidence="2">Belongs to the PpiC/parvulin rotamase family.</text>
</comment>
<dbReference type="InterPro" id="IPR050245">
    <property type="entry name" value="PrsA_foldase"/>
</dbReference>
<dbReference type="EMBL" id="PYGJ01000013">
    <property type="protein sequence ID" value="PSL18038.1"/>
    <property type="molecule type" value="Genomic_DNA"/>
</dbReference>
<dbReference type="Pfam" id="PF13145">
    <property type="entry name" value="Rotamase_2"/>
    <property type="match status" value="1"/>
</dbReference>
<reference evidence="8 9" key="1">
    <citation type="submission" date="2018-03" db="EMBL/GenBank/DDBJ databases">
        <title>Genomic Encyclopedia of Archaeal and Bacterial Type Strains, Phase II (KMG-II): from individual species to whole genera.</title>
        <authorList>
            <person name="Goeker M."/>
        </authorList>
    </citation>
    <scope>NUCLEOTIDE SEQUENCE [LARGE SCALE GENOMIC DNA]</scope>
    <source>
        <strain evidence="8 9">DSM 100673</strain>
    </source>
</reference>
<dbReference type="AlphaFoldDB" id="A0A2P8F8K1"/>
<evidence type="ECO:0000256" key="6">
    <source>
        <dbReference type="ARBA" id="ARBA00023235"/>
    </source>
</evidence>
<evidence type="ECO:0000256" key="3">
    <source>
        <dbReference type="ARBA" id="ARBA00013194"/>
    </source>
</evidence>
<evidence type="ECO:0000256" key="2">
    <source>
        <dbReference type="ARBA" id="ARBA00007656"/>
    </source>
</evidence>
<organism evidence="8 9">
    <name type="scientific">Shimia abyssi</name>
    <dbReference type="NCBI Taxonomy" id="1662395"/>
    <lineage>
        <taxon>Bacteria</taxon>
        <taxon>Pseudomonadati</taxon>
        <taxon>Pseudomonadota</taxon>
        <taxon>Alphaproteobacteria</taxon>
        <taxon>Rhodobacterales</taxon>
        <taxon>Roseobacteraceae</taxon>
    </lineage>
</organism>
<feature type="domain" description="PpiC" evidence="7">
    <location>
        <begin position="117"/>
        <end position="239"/>
    </location>
</feature>
<evidence type="ECO:0000313" key="8">
    <source>
        <dbReference type="EMBL" id="PSL18038.1"/>
    </source>
</evidence>
<protein>
    <recommendedName>
        <fullName evidence="3">peptidylprolyl isomerase</fullName>
        <ecNumber evidence="3">5.2.1.8</ecNumber>
    </recommendedName>
</protein>
<name>A0A2P8F8K1_9RHOB</name>
<keyword evidence="5" id="KW-0697">Rotamase</keyword>
<evidence type="ECO:0000256" key="4">
    <source>
        <dbReference type="ARBA" id="ARBA00022729"/>
    </source>
</evidence>
<dbReference type="EC" id="5.2.1.8" evidence="3"/>
<dbReference type="Proteomes" id="UP000240418">
    <property type="component" value="Unassembled WGS sequence"/>
</dbReference>
<gene>
    <name evidence="8" type="ORF">CLV88_113109</name>
</gene>
<keyword evidence="9" id="KW-1185">Reference proteome</keyword>
<dbReference type="OrthoDB" id="196786at2"/>
<dbReference type="RefSeq" id="WP_106609644.1">
    <property type="nucleotide sequence ID" value="NZ_PYGJ01000013.1"/>
</dbReference>
<evidence type="ECO:0000313" key="9">
    <source>
        <dbReference type="Proteomes" id="UP000240418"/>
    </source>
</evidence>
<dbReference type="InterPro" id="IPR000297">
    <property type="entry name" value="PPIase_PpiC"/>
</dbReference>
<accession>A0A2P8F8K1</accession>
<keyword evidence="6 8" id="KW-0413">Isomerase</keyword>
<comment type="catalytic activity">
    <reaction evidence="1">
        <text>[protein]-peptidylproline (omega=180) = [protein]-peptidylproline (omega=0)</text>
        <dbReference type="Rhea" id="RHEA:16237"/>
        <dbReference type="Rhea" id="RHEA-COMP:10747"/>
        <dbReference type="Rhea" id="RHEA-COMP:10748"/>
        <dbReference type="ChEBI" id="CHEBI:83833"/>
        <dbReference type="ChEBI" id="CHEBI:83834"/>
        <dbReference type="EC" id="5.2.1.8"/>
    </reaction>
</comment>
<comment type="caution">
    <text evidence="8">The sequence shown here is derived from an EMBL/GenBank/DDBJ whole genome shotgun (WGS) entry which is preliminary data.</text>
</comment>
<dbReference type="PANTHER" id="PTHR47245">
    <property type="entry name" value="PEPTIDYLPROLYL ISOMERASE"/>
    <property type="match status" value="1"/>
</dbReference>
<dbReference type="PANTHER" id="PTHR47245:SF1">
    <property type="entry name" value="FOLDASE PROTEIN PRSA"/>
    <property type="match status" value="1"/>
</dbReference>
<sequence>MMRILKEPLLHFLLIGVAIFAFYAVISPPLPTQQATKKINVTPAQVQQLQARFQNTWSRKPNADELNKFIDAFIREEVLSREALALSMDQGDAVIRQRLVQKMEFLMTSAAAATPATEDELRTFYSENSETYATPPRITFEHVFLGDAVDETAISKILEQLNTGADPSTLGQRLMLPPSLRDVPKRTVDSGFGAGFFDQIALLPSDTWVAPVSSGFGQHAVYVLNLTPSAPPPLEVIRDRVEADWTAQVADKLSEEVYATLRDTYEITRPDNAALSEQLK</sequence>
<evidence type="ECO:0000256" key="5">
    <source>
        <dbReference type="ARBA" id="ARBA00023110"/>
    </source>
</evidence>
<proteinExistence type="inferred from homology"/>
<evidence type="ECO:0000259" key="7">
    <source>
        <dbReference type="Pfam" id="PF13145"/>
    </source>
</evidence>
<dbReference type="GO" id="GO:0003755">
    <property type="term" value="F:peptidyl-prolyl cis-trans isomerase activity"/>
    <property type="evidence" value="ECO:0007669"/>
    <property type="project" value="UniProtKB-KW"/>
</dbReference>
<keyword evidence="4" id="KW-0732">Signal</keyword>